<name>A0A5C1Q7W4_9SPIO</name>
<dbReference type="RefSeq" id="WP_149566667.1">
    <property type="nucleotide sequence ID" value="NZ_CP035807.1"/>
</dbReference>
<proteinExistence type="predicted"/>
<gene>
    <name evidence="1" type="ORF">EW093_01380</name>
</gene>
<dbReference type="AlphaFoldDB" id="A0A5C1Q7W4"/>
<reference evidence="1 2" key="1">
    <citation type="submission" date="2019-02" db="EMBL/GenBank/DDBJ databases">
        <authorList>
            <person name="Fomenkov A."/>
            <person name="Dubinina G."/>
            <person name="Grabovich M."/>
            <person name="Vincze T."/>
            <person name="Roberts R.J."/>
        </authorList>
    </citation>
    <scope>NUCLEOTIDE SEQUENCE [LARGE SCALE GENOMIC DNA]</scope>
    <source>
        <strain evidence="1 2">P</strain>
    </source>
</reference>
<dbReference type="EMBL" id="CP035807">
    <property type="protein sequence ID" value="QEN03408.1"/>
    <property type="molecule type" value="Genomic_DNA"/>
</dbReference>
<dbReference type="KEGG" id="sper:EW093_01380"/>
<evidence type="ECO:0000313" key="1">
    <source>
        <dbReference type="EMBL" id="QEN03408.1"/>
    </source>
</evidence>
<keyword evidence="2" id="KW-1185">Reference proteome</keyword>
<dbReference type="Proteomes" id="UP000323824">
    <property type="component" value="Chromosome"/>
</dbReference>
<evidence type="ECO:0000313" key="2">
    <source>
        <dbReference type="Proteomes" id="UP000323824"/>
    </source>
</evidence>
<accession>A0A5C1Q7W4</accession>
<protein>
    <submittedName>
        <fullName evidence="1">Uncharacterized protein</fullName>
    </submittedName>
</protein>
<organism evidence="1 2">
    <name type="scientific">Thiospirochaeta perfilievii</name>
    <dbReference type="NCBI Taxonomy" id="252967"/>
    <lineage>
        <taxon>Bacteria</taxon>
        <taxon>Pseudomonadati</taxon>
        <taxon>Spirochaetota</taxon>
        <taxon>Spirochaetia</taxon>
        <taxon>Spirochaetales</taxon>
        <taxon>Spirochaetaceae</taxon>
        <taxon>Thiospirochaeta</taxon>
    </lineage>
</organism>
<reference evidence="1 2" key="2">
    <citation type="submission" date="2019-09" db="EMBL/GenBank/DDBJ databases">
        <title>Complete Genome Sequence and Methylome Analysis of free living Spirochaetas.</title>
        <authorList>
            <person name="Leshcheva N."/>
            <person name="Mikheeva N."/>
        </authorList>
    </citation>
    <scope>NUCLEOTIDE SEQUENCE [LARGE SCALE GENOMIC DNA]</scope>
    <source>
        <strain evidence="1 2">P</strain>
    </source>
</reference>
<sequence length="232" mass="27881">MEQAIFLLKFYTYEGELVYPMELREERVGYYTSLKKAEDIINNFRNISDYKDYYEIEEDDEEEQTYISHFEITEIALDVIYRGSDTTRIYNSLGNYHDGCLIPSKTPFRGIDLPTKYSAGDIVEFIYCNTLYAVIVTGTPWSKEQFLKHENYLRSKHRCLPEEILEESFKSYMEEAYTYGIENVYCVIWPDEEYWEHSHPHQYKLLPIRGIIPDEMEERFNKKIESYEKEKK</sequence>